<sequence length="78" mass="8904">VRQMTSREHHNIQHTIVPTIIGAAPPNFVRAIRAMINFIYAAQYPIQTARLINAMVCSLQEFHQYKDAVLDAEARSRV</sequence>
<proteinExistence type="predicted"/>
<dbReference type="Proteomes" id="UP000008063">
    <property type="component" value="Unassembled WGS sequence"/>
</dbReference>
<protein>
    <submittedName>
        <fullName evidence="1">Uncharacterized protein</fullName>
    </submittedName>
</protein>
<dbReference type="HOGENOM" id="CLU_006344_11_1_1"/>
<evidence type="ECO:0000313" key="2">
    <source>
        <dbReference type="Proteomes" id="UP000008063"/>
    </source>
</evidence>
<accession>F8PLU4</accession>
<organism evidence="2">
    <name type="scientific">Serpula lacrymans var. lacrymans (strain S7.3)</name>
    <name type="common">Dry rot fungus</name>
    <dbReference type="NCBI Taxonomy" id="936435"/>
    <lineage>
        <taxon>Eukaryota</taxon>
        <taxon>Fungi</taxon>
        <taxon>Dikarya</taxon>
        <taxon>Basidiomycota</taxon>
        <taxon>Agaricomycotina</taxon>
        <taxon>Agaricomycetes</taxon>
        <taxon>Agaricomycetidae</taxon>
        <taxon>Boletales</taxon>
        <taxon>Coniophorineae</taxon>
        <taxon>Serpulaceae</taxon>
        <taxon>Serpula</taxon>
    </lineage>
</organism>
<feature type="non-terminal residue" evidence="1">
    <location>
        <position position="1"/>
    </location>
</feature>
<reference evidence="2" key="1">
    <citation type="journal article" date="2011" name="Science">
        <title>The plant cell wall-decomposing machinery underlies the functional diversity of forest fungi.</title>
        <authorList>
            <person name="Eastwood D.C."/>
            <person name="Floudas D."/>
            <person name="Binder M."/>
            <person name="Majcherczyk A."/>
            <person name="Schneider P."/>
            <person name="Aerts A."/>
            <person name="Asiegbu F.O."/>
            <person name="Baker S.E."/>
            <person name="Barry K."/>
            <person name="Bendiksby M."/>
            <person name="Blumentritt M."/>
            <person name="Coutinho P.M."/>
            <person name="Cullen D."/>
            <person name="de Vries R.P."/>
            <person name="Gathman A."/>
            <person name="Goodell B."/>
            <person name="Henrissat B."/>
            <person name="Ihrmark K."/>
            <person name="Kauserud H."/>
            <person name="Kohler A."/>
            <person name="LaButti K."/>
            <person name="Lapidus A."/>
            <person name="Lavin J.L."/>
            <person name="Lee Y.-H."/>
            <person name="Lindquist E."/>
            <person name="Lilly W."/>
            <person name="Lucas S."/>
            <person name="Morin E."/>
            <person name="Murat C."/>
            <person name="Oguiza J.A."/>
            <person name="Park J."/>
            <person name="Pisabarro A.G."/>
            <person name="Riley R."/>
            <person name="Rosling A."/>
            <person name="Salamov A."/>
            <person name="Schmidt O."/>
            <person name="Schmutz J."/>
            <person name="Skrede I."/>
            <person name="Stenlid J."/>
            <person name="Wiebenga A."/>
            <person name="Xie X."/>
            <person name="Kuees U."/>
            <person name="Hibbett D.S."/>
            <person name="Hoffmeister D."/>
            <person name="Hoegberg N."/>
            <person name="Martin F."/>
            <person name="Grigoriev I.V."/>
            <person name="Watkinson S.C."/>
        </authorList>
    </citation>
    <scope>NUCLEOTIDE SEQUENCE [LARGE SCALE GENOMIC DNA]</scope>
    <source>
        <strain evidence="2">strain S7.3</strain>
    </source>
</reference>
<keyword evidence="2" id="KW-1185">Reference proteome</keyword>
<dbReference type="EMBL" id="GL945476">
    <property type="protein sequence ID" value="EGO02576.1"/>
    <property type="molecule type" value="Genomic_DNA"/>
</dbReference>
<evidence type="ECO:0000313" key="1">
    <source>
        <dbReference type="EMBL" id="EGO02576.1"/>
    </source>
</evidence>
<dbReference type="InParanoid" id="F8PLU4"/>
<dbReference type="AlphaFoldDB" id="F8PLU4"/>
<name>F8PLU4_SERL3</name>
<gene>
    <name evidence="1" type="ORF">SERLA73DRAFT_47456</name>
</gene>